<dbReference type="EMBL" id="CP000621">
    <property type="protein sequence ID" value="ABO60636.1"/>
    <property type="molecule type" value="Genomic_DNA"/>
</dbReference>
<organism evidence="2 3">
    <name type="scientific">Burkholderia vietnamiensis (strain G4 / LMG 22486)</name>
    <name type="common">Burkholderia cepacia (strain R1808)</name>
    <dbReference type="NCBI Taxonomy" id="269482"/>
    <lineage>
        <taxon>Bacteria</taxon>
        <taxon>Pseudomonadati</taxon>
        <taxon>Pseudomonadota</taxon>
        <taxon>Betaproteobacteria</taxon>
        <taxon>Burkholderiales</taxon>
        <taxon>Burkholderiaceae</taxon>
        <taxon>Burkholderia</taxon>
        <taxon>Burkholderia cepacia complex</taxon>
    </lineage>
</organism>
<protein>
    <recommendedName>
        <fullName evidence="4">SWIM-type domain-containing protein</fullName>
    </recommendedName>
</protein>
<proteinExistence type="predicted"/>
<keyword evidence="2" id="KW-0614">Plasmid</keyword>
<evidence type="ECO:0000313" key="3">
    <source>
        <dbReference type="Proteomes" id="UP000002287"/>
    </source>
</evidence>
<evidence type="ECO:0000313" key="2">
    <source>
        <dbReference type="EMBL" id="ABO60636.1"/>
    </source>
</evidence>
<evidence type="ECO:0000256" key="1">
    <source>
        <dbReference type="SAM" id="MobiDB-lite"/>
    </source>
</evidence>
<evidence type="ECO:0008006" key="4">
    <source>
        <dbReference type="Google" id="ProtNLM"/>
    </source>
</evidence>
<feature type="region of interest" description="Disordered" evidence="1">
    <location>
        <begin position="269"/>
        <end position="321"/>
    </location>
</feature>
<feature type="compositionally biased region" description="Basic and acidic residues" evidence="1">
    <location>
        <begin position="283"/>
        <end position="321"/>
    </location>
</feature>
<dbReference type="Proteomes" id="UP000002287">
    <property type="component" value="Plasmid pBVIE05"/>
</dbReference>
<dbReference type="KEGG" id="bvi:Bcep1808_7766"/>
<gene>
    <name evidence="2" type="ordered locus">Bcep1808_7766</name>
</gene>
<dbReference type="HOGENOM" id="CLU_064883_0_0_4"/>
<reference evidence="2 3" key="1">
    <citation type="submission" date="2007-03" db="EMBL/GenBank/DDBJ databases">
        <title>Complete sequence of plasmid pBVIE05 of Burkholderia vietnamiensis G4.</title>
        <authorList>
            <consortium name="US DOE Joint Genome Institute"/>
            <person name="Copeland A."/>
            <person name="Lucas S."/>
            <person name="Lapidus A."/>
            <person name="Barry K."/>
            <person name="Detter J.C."/>
            <person name="Glavina del Rio T."/>
            <person name="Hammon N."/>
            <person name="Israni S."/>
            <person name="Dalin E."/>
            <person name="Tice H."/>
            <person name="Pitluck S."/>
            <person name="Chain P."/>
            <person name="Malfatti S."/>
            <person name="Shin M."/>
            <person name="Vergez L."/>
            <person name="Schmutz J."/>
            <person name="Larimer F."/>
            <person name="Land M."/>
            <person name="Hauser L."/>
            <person name="Kyrpides N."/>
            <person name="Tiedje J."/>
            <person name="Richardson P."/>
        </authorList>
    </citation>
    <scope>NUCLEOTIDE SEQUENCE [LARGE SCALE GENOMIC DNA]</scope>
    <source>
        <strain evidence="3">G4 / LMG 22486</strain>
        <plasmid evidence="2 3">pBVIE05</plasmid>
    </source>
</reference>
<accession>A4JWI3</accession>
<sequence>MPKRALTSHLIERATTRLGSAKREAAERAQFDLERRQAATTILQPHEVSGEYDAGRLLTTTRRGGVHNPITLSDLRAFQSNITRLKKQYKGGITAQSVIDLSLPVDRERANKEIRMAVPVSLRGGLVHFITNAGPDSDATRHHVHVEFLDFQAAVGASPNDPKKIGKLVTSGRTLFDCDCGRHTFWYRYIATVGKYNYGRGETGFPKIRNPNLKGVACKHVLRVMHVVQRDLNVQAKIAAQVIKAREVLDARKLKTEKTKVAELREMADAQHKKRTSSTNLKTSEKKAHEAALRKARSDMKKTAVEKTKPKPKANQKEIERNAKNLLQLGAITQEMYEQIVKGAQK</sequence>
<name>A4JWI3_BURVG</name>
<dbReference type="AlphaFoldDB" id="A4JWI3"/>
<geneLocation type="plasmid" evidence="2 3">
    <name>pBVIE05</name>
</geneLocation>